<comment type="caution">
    <text evidence="2">The sequence shown here is derived from an EMBL/GenBank/DDBJ whole genome shotgun (WGS) entry which is preliminary data.</text>
</comment>
<dbReference type="InterPro" id="IPR037523">
    <property type="entry name" value="VOC_core"/>
</dbReference>
<protein>
    <submittedName>
        <fullName evidence="2">Lactoylglutathione lyase</fullName>
    </submittedName>
</protein>
<name>A0ABU4PNX0_9SPHN</name>
<keyword evidence="2" id="KW-0456">Lyase</keyword>
<evidence type="ECO:0000259" key="1">
    <source>
        <dbReference type="PROSITE" id="PS51819"/>
    </source>
</evidence>
<dbReference type="Pfam" id="PF00903">
    <property type="entry name" value="Glyoxalase"/>
    <property type="match status" value="1"/>
</dbReference>
<proteinExistence type="predicted"/>
<dbReference type="InterPro" id="IPR004360">
    <property type="entry name" value="Glyas_Fos-R_dOase_dom"/>
</dbReference>
<dbReference type="EMBL" id="JAWXXV010000001">
    <property type="protein sequence ID" value="MDX5985843.1"/>
    <property type="molecule type" value="Genomic_DNA"/>
</dbReference>
<dbReference type="PANTHER" id="PTHR36503">
    <property type="entry name" value="BLR2520 PROTEIN"/>
    <property type="match status" value="1"/>
</dbReference>
<evidence type="ECO:0000313" key="2">
    <source>
        <dbReference type="EMBL" id="MDX5985843.1"/>
    </source>
</evidence>
<dbReference type="PROSITE" id="PS51819">
    <property type="entry name" value="VOC"/>
    <property type="match status" value="1"/>
</dbReference>
<dbReference type="RefSeq" id="WP_010407298.1">
    <property type="nucleotide sequence ID" value="NZ_JAWXXV010000001.1"/>
</dbReference>
<sequence>MTKRIFISLPVADVAAATAFYEAIGCTRDPRFSNAAAASMLWSDAVTFNLLSHEVYRGLTPKPPSDAKATSAALFALALDTREAVDAFAAAAIAAGGREVHGAEDEGFMYSRGVEDPDGNGFGPFWMATDTMPSEAEAAL</sequence>
<evidence type="ECO:0000313" key="3">
    <source>
        <dbReference type="Proteomes" id="UP001279660"/>
    </source>
</evidence>
<dbReference type="Gene3D" id="3.10.180.10">
    <property type="entry name" value="2,3-Dihydroxybiphenyl 1,2-Dioxygenase, domain 1"/>
    <property type="match status" value="1"/>
</dbReference>
<dbReference type="GO" id="GO:0016829">
    <property type="term" value="F:lyase activity"/>
    <property type="evidence" value="ECO:0007669"/>
    <property type="project" value="UniProtKB-KW"/>
</dbReference>
<dbReference type="Proteomes" id="UP001279660">
    <property type="component" value="Unassembled WGS sequence"/>
</dbReference>
<feature type="domain" description="VOC" evidence="1">
    <location>
        <begin position="3"/>
        <end position="127"/>
    </location>
</feature>
<gene>
    <name evidence="2" type="ORF">SIL82_16430</name>
</gene>
<reference evidence="2 3" key="1">
    <citation type="submission" date="2023-11" db="EMBL/GenBank/DDBJ databases">
        <title>MicrobeMod: A computational toolkit for identifying prokaryotic methylation and restriction-modification with nanopore sequencing.</title>
        <authorList>
            <person name="Crits-Christoph A."/>
            <person name="Kang S.C."/>
            <person name="Lee H."/>
            <person name="Ostrov N."/>
        </authorList>
    </citation>
    <scope>NUCLEOTIDE SEQUENCE [LARGE SCALE GENOMIC DNA]</scope>
    <source>
        <strain evidence="2 3">ATCC 14820</strain>
    </source>
</reference>
<dbReference type="InterPro" id="IPR029068">
    <property type="entry name" value="Glyas_Bleomycin-R_OHBP_Dase"/>
</dbReference>
<keyword evidence="3" id="KW-1185">Reference proteome</keyword>
<accession>A0ABU4PNX0</accession>
<organism evidence="2 3">
    <name type="scientific">Sphingomonas echinoides</name>
    <dbReference type="NCBI Taxonomy" id="59803"/>
    <lineage>
        <taxon>Bacteria</taxon>
        <taxon>Pseudomonadati</taxon>
        <taxon>Pseudomonadota</taxon>
        <taxon>Alphaproteobacteria</taxon>
        <taxon>Sphingomonadales</taxon>
        <taxon>Sphingomonadaceae</taxon>
        <taxon>Sphingomonas</taxon>
    </lineage>
</organism>
<dbReference type="SUPFAM" id="SSF54593">
    <property type="entry name" value="Glyoxalase/Bleomycin resistance protein/Dihydroxybiphenyl dioxygenase"/>
    <property type="match status" value="1"/>
</dbReference>
<dbReference type="PANTHER" id="PTHR36503:SF2">
    <property type="entry name" value="BLR2408 PROTEIN"/>
    <property type="match status" value="1"/>
</dbReference>